<name>A0AAV6QNE7_SOLSE</name>
<comment type="caution">
    <text evidence="1">The sequence shown here is derived from an EMBL/GenBank/DDBJ whole genome shotgun (WGS) entry which is preliminary data.</text>
</comment>
<reference evidence="1 2" key="1">
    <citation type="journal article" date="2021" name="Sci. Rep.">
        <title>Chromosome anchoring in Senegalese sole (Solea senegalensis) reveals sex-associated markers and genome rearrangements in flatfish.</title>
        <authorList>
            <person name="Guerrero-Cozar I."/>
            <person name="Gomez-Garrido J."/>
            <person name="Berbel C."/>
            <person name="Martinez-Blanch J.F."/>
            <person name="Alioto T."/>
            <person name="Claros M.G."/>
            <person name="Gagnaire P.A."/>
            <person name="Manchado M."/>
        </authorList>
    </citation>
    <scope>NUCLEOTIDE SEQUENCE [LARGE SCALE GENOMIC DNA]</scope>
    <source>
        <strain evidence="1">Sse05_10M</strain>
    </source>
</reference>
<organism evidence="1 2">
    <name type="scientific">Solea senegalensis</name>
    <name type="common">Senegalese sole</name>
    <dbReference type="NCBI Taxonomy" id="28829"/>
    <lineage>
        <taxon>Eukaryota</taxon>
        <taxon>Metazoa</taxon>
        <taxon>Chordata</taxon>
        <taxon>Craniata</taxon>
        <taxon>Vertebrata</taxon>
        <taxon>Euteleostomi</taxon>
        <taxon>Actinopterygii</taxon>
        <taxon>Neopterygii</taxon>
        <taxon>Teleostei</taxon>
        <taxon>Neoteleostei</taxon>
        <taxon>Acanthomorphata</taxon>
        <taxon>Carangaria</taxon>
        <taxon>Pleuronectiformes</taxon>
        <taxon>Pleuronectoidei</taxon>
        <taxon>Soleidae</taxon>
        <taxon>Solea</taxon>
    </lineage>
</organism>
<keyword evidence="2" id="KW-1185">Reference proteome</keyword>
<dbReference type="AlphaFoldDB" id="A0AAV6QNE7"/>
<dbReference type="Proteomes" id="UP000693946">
    <property type="component" value="Linkage Group LG4"/>
</dbReference>
<proteinExistence type="predicted"/>
<gene>
    <name evidence="1" type="ORF">JOB18_045084</name>
</gene>
<dbReference type="EMBL" id="JAGKHQ010000016">
    <property type="protein sequence ID" value="KAG7495161.1"/>
    <property type="molecule type" value="Genomic_DNA"/>
</dbReference>
<accession>A0AAV6QNE7</accession>
<evidence type="ECO:0000313" key="1">
    <source>
        <dbReference type="EMBL" id="KAG7495161.1"/>
    </source>
</evidence>
<protein>
    <submittedName>
        <fullName evidence="1">Uncharacterized protein</fullName>
    </submittedName>
</protein>
<sequence>MGSEFQEFEGNALPVFYEMRAVVWDVQKRQAFSGSLPSDRSDPDTFNDSVVAFVRCKQTLTPYQDTRPLEYIQGPIDTRALSDVVLTSRPA</sequence>
<evidence type="ECO:0000313" key="2">
    <source>
        <dbReference type="Proteomes" id="UP000693946"/>
    </source>
</evidence>